<sequence length="296" mass="32819">MPTPPRVSFFTKGERLPHSTSYIIVNQNYVQYVPPRSNASTDATPLLFIHGGGLTGANWESTPDRRPGWAVRASESGRHVYIMDGVDSGRSQRAPDEIRPGPVEHRGALEMWDRFRFGRAEDFEARKVFPDSVFLASHLDELVACQAARRRIVDDIETSGIINVIKELAVGGKIDVVCHSHGAKMLTDPHCMKEVGPYVRKAILVEPGTTATSENGKSFVEGMKCLVVWGDYVADHPAWVPIVKIFDQAPVPAVEIMHLPEVGLKGNSHFPMSDANSDEVWQKLLDWLDAKSRPSL</sequence>
<dbReference type="PANTHER" id="PTHR43194:SF2">
    <property type="entry name" value="PEROXISOMAL MEMBRANE PROTEIN LPX1"/>
    <property type="match status" value="1"/>
</dbReference>
<dbReference type="EMBL" id="ML978124">
    <property type="protein sequence ID" value="KAF2100460.1"/>
    <property type="molecule type" value="Genomic_DNA"/>
</dbReference>
<dbReference type="InterPro" id="IPR050228">
    <property type="entry name" value="Carboxylesterase_BioH"/>
</dbReference>
<organism evidence="1 2">
    <name type="scientific">Rhizodiscina lignyota</name>
    <dbReference type="NCBI Taxonomy" id="1504668"/>
    <lineage>
        <taxon>Eukaryota</taxon>
        <taxon>Fungi</taxon>
        <taxon>Dikarya</taxon>
        <taxon>Ascomycota</taxon>
        <taxon>Pezizomycotina</taxon>
        <taxon>Dothideomycetes</taxon>
        <taxon>Pleosporomycetidae</taxon>
        <taxon>Aulographales</taxon>
        <taxon>Rhizodiscinaceae</taxon>
        <taxon>Rhizodiscina</taxon>
    </lineage>
</organism>
<name>A0A9P4IF75_9PEZI</name>
<accession>A0A9P4IF75</accession>
<dbReference type="AlphaFoldDB" id="A0A9P4IF75"/>
<evidence type="ECO:0000313" key="2">
    <source>
        <dbReference type="Proteomes" id="UP000799772"/>
    </source>
</evidence>
<keyword evidence="2" id="KW-1185">Reference proteome</keyword>
<gene>
    <name evidence="1" type="ORF">NA57DRAFT_54548</name>
</gene>
<dbReference type="Proteomes" id="UP000799772">
    <property type="component" value="Unassembled WGS sequence"/>
</dbReference>
<comment type="caution">
    <text evidence="1">The sequence shown here is derived from an EMBL/GenBank/DDBJ whole genome shotgun (WGS) entry which is preliminary data.</text>
</comment>
<proteinExistence type="predicted"/>
<dbReference type="InterPro" id="IPR029058">
    <property type="entry name" value="AB_hydrolase_fold"/>
</dbReference>
<reference evidence="1" key="1">
    <citation type="journal article" date="2020" name="Stud. Mycol.">
        <title>101 Dothideomycetes genomes: a test case for predicting lifestyles and emergence of pathogens.</title>
        <authorList>
            <person name="Haridas S."/>
            <person name="Albert R."/>
            <person name="Binder M."/>
            <person name="Bloem J."/>
            <person name="Labutti K."/>
            <person name="Salamov A."/>
            <person name="Andreopoulos B."/>
            <person name="Baker S."/>
            <person name="Barry K."/>
            <person name="Bills G."/>
            <person name="Bluhm B."/>
            <person name="Cannon C."/>
            <person name="Castanera R."/>
            <person name="Culley D."/>
            <person name="Daum C."/>
            <person name="Ezra D."/>
            <person name="Gonzalez J."/>
            <person name="Henrissat B."/>
            <person name="Kuo A."/>
            <person name="Liang C."/>
            <person name="Lipzen A."/>
            <person name="Lutzoni F."/>
            <person name="Magnuson J."/>
            <person name="Mondo S."/>
            <person name="Nolan M."/>
            <person name="Ohm R."/>
            <person name="Pangilinan J."/>
            <person name="Park H.-J."/>
            <person name="Ramirez L."/>
            <person name="Alfaro M."/>
            <person name="Sun H."/>
            <person name="Tritt A."/>
            <person name="Yoshinaga Y."/>
            <person name="Zwiers L.-H."/>
            <person name="Turgeon B."/>
            <person name="Goodwin S."/>
            <person name="Spatafora J."/>
            <person name="Crous P."/>
            <person name="Grigoriev I."/>
        </authorList>
    </citation>
    <scope>NUCLEOTIDE SEQUENCE</scope>
    <source>
        <strain evidence="1">CBS 133067</strain>
    </source>
</reference>
<dbReference type="SUPFAM" id="SSF53474">
    <property type="entry name" value="alpha/beta-Hydrolases"/>
    <property type="match status" value="1"/>
</dbReference>
<evidence type="ECO:0000313" key="1">
    <source>
        <dbReference type="EMBL" id="KAF2100460.1"/>
    </source>
</evidence>
<dbReference type="Gene3D" id="3.40.50.1820">
    <property type="entry name" value="alpha/beta hydrolase"/>
    <property type="match status" value="1"/>
</dbReference>
<dbReference type="PANTHER" id="PTHR43194">
    <property type="entry name" value="HYDROLASE ALPHA/BETA FOLD FAMILY"/>
    <property type="match status" value="1"/>
</dbReference>
<protein>
    <submittedName>
        <fullName evidence="1">Alpha/beta-hydrolase</fullName>
    </submittedName>
</protein>
<dbReference type="OrthoDB" id="9978720at2759"/>